<dbReference type="InterPro" id="IPR036322">
    <property type="entry name" value="WD40_repeat_dom_sf"/>
</dbReference>
<dbReference type="InterPro" id="IPR015943">
    <property type="entry name" value="WD40/YVTN_repeat-like_dom_sf"/>
</dbReference>
<evidence type="ECO:0000313" key="5">
    <source>
        <dbReference type="EMBL" id="EPS69495.1"/>
    </source>
</evidence>
<accession>S8CRR8</accession>
<evidence type="ECO:0000256" key="4">
    <source>
        <dbReference type="SAM" id="MobiDB-lite"/>
    </source>
</evidence>
<reference evidence="5 6" key="1">
    <citation type="journal article" date="2013" name="BMC Genomics">
        <title>The miniature genome of a carnivorous plant Genlisea aurea contains a low number of genes and short non-coding sequences.</title>
        <authorList>
            <person name="Leushkin E.V."/>
            <person name="Sutormin R.A."/>
            <person name="Nabieva E.R."/>
            <person name="Penin A.A."/>
            <person name="Kondrashov A.S."/>
            <person name="Logacheva M.D."/>
        </authorList>
    </citation>
    <scope>NUCLEOTIDE SEQUENCE [LARGE SCALE GENOMIC DNA]</scope>
</reference>
<evidence type="ECO:0000256" key="1">
    <source>
        <dbReference type="ARBA" id="ARBA00022574"/>
    </source>
</evidence>
<gene>
    <name evidence="5" type="ORF">M569_05271</name>
</gene>
<protein>
    <recommendedName>
        <fullName evidence="7">Anaphase-promoting complex subunit 4 WD40 domain-containing protein</fullName>
    </recommendedName>
</protein>
<comment type="similarity">
    <text evidence="3">Belongs to the WD repeat PROPPIN family.</text>
</comment>
<dbReference type="EMBL" id="AUSU01002099">
    <property type="protein sequence ID" value="EPS69495.1"/>
    <property type="molecule type" value="Genomic_DNA"/>
</dbReference>
<keyword evidence="6" id="KW-1185">Reference proteome</keyword>
<dbReference type="OrthoDB" id="1667587at2759"/>
<proteinExistence type="inferred from homology"/>
<dbReference type="PANTHER" id="PTHR11227">
    <property type="entry name" value="WD-REPEAT PROTEIN INTERACTING WITH PHOSPHOINOSIDES WIPI -RELATED"/>
    <property type="match status" value="1"/>
</dbReference>
<evidence type="ECO:0000313" key="6">
    <source>
        <dbReference type="Proteomes" id="UP000015453"/>
    </source>
</evidence>
<comment type="caution">
    <text evidence="5">The sequence shown here is derived from an EMBL/GenBank/DDBJ whole genome shotgun (WGS) entry which is preliminary data.</text>
</comment>
<feature type="region of interest" description="Disordered" evidence="4">
    <location>
        <begin position="1"/>
        <end position="20"/>
    </location>
</feature>
<dbReference type="AlphaFoldDB" id="S8CRR8"/>
<dbReference type="Proteomes" id="UP000015453">
    <property type="component" value="Unassembled WGS sequence"/>
</dbReference>
<evidence type="ECO:0000256" key="2">
    <source>
        <dbReference type="ARBA" id="ARBA00022737"/>
    </source>
</evidence>
<name>S8CRR8_9LAMI</name>
<organism evidence="5 6">
    <name type="scientific">Genlisea aurea</name>
    <dbReference type="NCBI Taxonomy" id="192259"/>
    <lineage>
        <taxon>Eukaryota</taxon>
        <taxon>Viridiplantae</taxon>
        <taxon>Streptophyta</taxon>
        <taxon>Embryophyta</taxon>
        <taxon>Tracheophyta</taxon>
        <taxon>Spermatophyta</taxon>
        <taxon>Magnoliopsida</taxon>
        <taxon>eudicotyledons</taxon>
        <taxon>Gunneridae</taxon>
        <taxon>Pentapetalae</taxon>
        <taxon>asterids</taxon>
        <taxon>lamiids</taxon>
        <taxon>Lamiales</taxon>
        <taxon>Lentibulariaceae</taxon>
        <taxon>Genlisea</taxon>
    </lineage>
</organism>
<sequence length="392" mass="43189">MPHRTGAVCDSTPSPPPPPPPSVLHLTFNHDRGLFAAGTTGGFKVFRTDPYAEVKSRDVGSGIGIVEIIHGSTFFVLVGGINSPRLDPKKLFVWDDEKRQFIGSLSFRSPVKSVRIRNDRLVAVTAHHVRVFNLGDFRLITTIETEENPRGLCEISQLGAMVVACLGLRKGHVRLAVLESKSDSVVPAHDSTIAAIGLTHSGHTLATASSKGTVIRIFKVADGSVIHELRRGSERAEIHTLCFSPSAKWLAVSRFLPNYFSSDWSLAQFRVQEGIKHVVAFGQQENTLIIVGADGRCYNMPPVCFHTFESDVSFTSLQELICSICGIDSTRTLITIPKDKNLKTTVMVHMTIMMKRLRMMKRLEVRSVVVIGSHPTLLVTFLSGKFMSLNIF</sequence>
<keyword evidence="1" id="KW-0853">WD repeat</keyword>
<dbReference type="SUPFAM" id="SSF50978">
    <property type="entry name" value="WD40 repeat-like"/>
    <property type="match status" value="1"/>
</dbReference>
<evidence type="ECO:0000256" key="3">
    <source>
        <dbReference type="ARBA" id="ARBA00025740"/>
    </source>
</evidence>
<dbReference type="InterPro" id="IPR048720">
    <property type="entry name" value="PROPPIN"/>
</dbReference>
<dbReference type="Gene3D" id="2.130.10.10">
    <property type="entry name" value="YVTN repeat-like/Quinoprotein amine dehydrogenase"/>
    <property type="match status" value="1"/>
</dbReference>
<keyword evidence="2" id="KW-0677">Repeat</keyword>
<dbReference type="Pfam" id="PF21032">
    <property type="entry name" value="PROPPIN"/>
    <property type="match status" value="1"/>
</dbReference>
<evidence type="ECO:0008006" key="7">
    <source>
        <dbReference type="Google" id="ProtNLM"/>
    </source>
</evidence>